<comment type="caution">
    <text evidence="3">The sequence shown here is derived from an EMBL/GenBank/DDBJ whole genome shotgun (WGS) entry which is preliminary data.</text>
</comment>
<organism evidence="3 4">
    <name type="scientific">Dactylosporangium maewongense</name>
    <dbReference type="NCBI Taxonomy" id="634393"/>
    <lineage>
        <taxon>Bacteria</taxon>
        <taxon>Bacillati</taxon>
        <taxon>Actinomycetota</taxon>
        <taxon>Actinomycetes</taxon>
        <taxon>Micromonosporales</taxon>
        <taxon>Micromonosporaceae</taxon>
        <taxon>Dactylosporangium</taxon>
    </lineage>
</organism>
<proteinExistence type="predicted"/>
<dbReference type="EMBL" id="BAAAQD010000021">
    <property type="protein sequence ID" value="GAA1550271.1"/>
    <property type="molecule type" value="Genomic_DNA"/>
</dbReference>
<evidence type="ECO:0000256" key="1">
    <source>
        <dbReference type="SAM" id="MobiDB-lite"/>
    </source>
</evidence>
<feature type="compositionally biased region" description="Low complexity" evidence="1">
    <location>
        <begin position="32"/>
        <end position="70"/>
    </location>
</feature>
<sequence length="207" mass="21423">MRTKTFTAATAVVAALLLTACAPSPEHRSGDAAPAGAPTLSASPTTSPAASPTTQAPSSTPAATKTSATTTTLVLGPQGYGALRLGMTREQALATGVVAPFETGTGCTTTEVRGAPKGGWVMFSPTLGLTAIDAWSTLRTKEGVHIGMSGDEMRRIYPNWTIVDGANGNGRGYVKVPGNDKASYRITVYNDKVDELTLQLGNQNCYE</sequence>
<accession>A0ABN2C022</accession>
<keyword evidence="2" id="KW-0732">Signal</keyword>
<evidence type="ECO:0000313" key="4">
    <source>
        <dbReference type="Proteomes" id="UP001501470"/>
    </source>
</evidence>
<evidence type="ECO:0000313" key="3">
    <source>
        <dbReference type="EMBL" id="GAA1550271.1"/>
    </source>
</evidence>
<dbReference type="Proteomes" id="UP001501470">
    <property type="component" value="Unassembled WGS sequence"/>
</dbReference>
<feature type="signal peptide" evidence="2">
    <location>
        <begin position="1"/>
        <end position="22"/>
    </location>
</feature>
<dbReference type="RefSeq" id="WP_344509229.1">
    <property type="nucleotide sequence ID" value="NZ_BAAAQD010000021.1"/>
</dbReference>
<reference evidence="3 4" key="1">
    <citation type="journal article" date="2019" name="Int. J. Syst. Evol. Microbiol.">
        <title>The Global Catalogue of Microorganisms (GCM) 10K type strain sequencing project: providing services to taxonomists for standard genome sequencing and annotation.</title>
        <authorList>
            <consortium name="The Broad Institute Genomics Platform"/>
            <consortium name="The Broad Institute Genome Sequencing Center for Infectious Disease"/>
            <person name="Wu L."/>
            <person name="Ma J."/>
        </authorList>
    </citation>
    <scope>NUCLEOTIDE SEQUENCE [LARGE SCALE GENOMIC DNA]</scope>
    <source>
        <strain evidence="3 4">JCM 15933</strain>
    </source>
</reference>
<dbReference type="PROSITE" id="PS51257">
    <property type="entry name" value="PROKAR_LIPOPROTEIN"/>
    <property type="match status" value="1"/>
</dbReference>
<feature type="region of interest" description="Disordered" evidence="1">
    <location>
        <begin position="25"/>
        <end position="70"/>
    </location>
</feature>
<evidence type="ECO:0008006" key="5">
    <source>
        <dbReference type="Google" id="ProtNLM"/>
    </source>
</evidence>
<feature type="chain" id="PRO_5046923686" description="Lipoprotein" evidence="2">
    <location>
        <begin position="23"/>
        <end position="207"/>
    </location>
</feature>
<evidence type="ECO:0000256" key="2">
    <source>
        <dbReference type="SAM" id="SignalP"/>
    </source>
</evidence>
<protein>
    <recommendedName>
        <fullName evidence="5">Lipoprotein</fullName>
    </recommendedName>
</protein>
<gene>
    <name evidence="3" type="ORF">GCM10009827_083640</name>
</gene>
<name>A0ABN2C022_9ACTN</name>
<keyword evidence="4" id="KW-1185">Reference proteome</keyword>